<keyword evidence="2" id="KW-1185">Reference proteome</keyword>
<name>E2Q5S0_STRCL</name>
<sequence length="54" mass="6406">MNQCQAPLWTVHSRPVKELSRPGDHGLYKMWSRCRMHHATIDLDQKLRSMENES</sequence>
<evidence type="ECO:0000313" key="2">
    <source>
        <dbReference type="Proteomes" id="UP000002357"/>
    </source>
</evidence>
<gene>
    <name evidence="1" type="ORF">SCLAV_4209</name>
</gene>
<accession>E2Q5S0</accession>
<organism evidence="1 2">
    <name type="scientific">Streptomyces clavuligerus</name>
    <dbReference type="NCBI Taxonomy" id="1901"/>
    <lineage>
        <taxon>Bacteria</taxon>
        <taxon>Bacillati</taxon>
        <taxon>Actinomycetota</taxon>
        <taxon>Actinomycetes</taxon>
        <taxon>Kitasatosporales</taxon>
        <taxon>Streptomycetaceae</taxon>
        <taxon>Streptomyces</taxon>
    </lineage>
</organism>
<evidence type="ECO:0000313" key="1">
    <source>
        <dbReference type="EMBL" id="EFG09284.1"/>
    </source>
</evidence>
<dbReference type="EMBL" id="CM000913">
    <property type="protein sequence ID" value="EFG09284.1"/>
    <property type="molecule type" value="Genomic_DNA"/>
</dbReference>
<reference evidence="1 2" key="1">
    <citation type="journal article" date="2010" name="Genome Biol. Evol.">
        <title>The sequence of a 1.8-mb bacterial linear plasmid reveals a rich evolutionary reservoir of secondary metabolic pathways.</title>
        <authorList>
            <person name="Medema M.H."/>
            <person name="Trefzer A."/>
            <person name="Kovalchuk A."/>
            <person name="van den Berg M."/>
            <person name="Mueller U."/>
            <person name="Heijne W."/>
            <person name="Wu L."/>
            <person name="Alam M.T."/>
            <person name="Ronning C.M."/>
            <person name="Nierman W.C."/>
            <person name="Bovenberg R.A.L."/>
            <person name="Breitling R."/>
            <person name="Takano E."/>
        </authorList>
    </citation>
    <scope>NUCLEOTIDE SEQUENCE [LARGE SCALE GENOMIC DNA]</scope>
    <source>
        <strain evidence="2">ATCC 27064 / DSM 738 / JCM 4710 / NBRC 13307 / NCIMB 12785 / NRRL 3585 / VKM Ac-602</strain>
    </source>
</reference>
<dbReference type="AlphaFoldDB" id="E2Q5S0"/>
<proteinExistence type="predicted"/>
<protein>
    <submittedName>
        <fullName evidence="1">Uncharacterized protein</fullName>
    </submittedName>
</protein>
<dbReference type="Proteomes" id="UP000002357">
    <property type="component" value="Chromosome"/>
</dbReference>